<keyword evidence="1" id="KW-0472">Membrane</keyword>
<dbReference type="AlphaFoldDB" id="A0A8J8NK44"/>
<dbReference type="Pfam" id="PF05096">
    <property type="entry name" value="Glu_cyclase_2"/>
    <property type="match status" value="1"/>
</dbReference>
<reference evidence="2" key="1">
    <citation type="submission" date="2019-06" db="EMBL/GenBank/DDBJ databases">
        <authorList>
            <person name="Zheng W."/>
        </authorList>
    </citation>
    <scope>NUCLEOTIDE SEQUENCE</scope>
    <source>
        <strain evidence="2">QDHG01</strain>
    </source>
</reference>
<keyword evidence="1" id="KW-1133">Transmembrane helix</keyword>
<keyword evidence="3" id="KW-1185">Reference proteome</keyword>
<dbReference type="InterPro" id="IPR011044">
    <property type="entry name" value="Quino_amine_DH_bsu"/>
</dbReference>
<accession>A0A8J8NK44</accession>
<dbReference type="OrthoDB" id="409395at2759"/>
<dbReference type="PANTHER" id="PTHR31270">
    <property type="entry name" value="GLUTAMINYL-PEPTIDE CYCLOTRANSFERASE"/>
    <property type="match status" value="1"/>
</dbReference>
<keyword evidence="1" id="KW-0812">Transmembrane</keyword>
<evidence type="ECO:0000313" key="3">
    <source>
        <dbReference type="Proteomes" id="UP000785679"/>
    </source>
</evidence>
<proteinExistence type="predicted"/>
<dbReference type="PANTHER" id="PTHR31270:SF1">
    <property type="entry name" value="GLUTAMINYL-PEPTIDE CYCLOTRANSFERASE"/>
    <property type="match status" value="1"/>
</dbReference>
<evidence type="ECO:0008006" key="4">
    <source>
        <dbReference type="Google" id="ProtNLM"/>
    </source>
</evidence>
<dbReference type="Proteomes" id="UP000785679">
    <property type="component" value="Unassembled WGS sequence"/>
</dbReference>
<sequence length="294" mass="32695">MLSVGTWIYIGAAIASLVILTVVLTITGGNSSNVTPGGGTLVGAHNIVKTYRVDDRYFYQGLEFVQGSTNQLLMGEGWWGKSNLALMEIDEEAKSISRVASYPINSAYFGEGVTYFPADSRIYQLTWKDGVLVVYENLQDPTKLKEIPLPSQIGEGWGLTHDADYIYISNGSTKVYVVVPNSTGLSIQRVISANVGYRTPMFNEIELVGDYIYANAYTTNDIYKFSKIDGTLVKIYNFADLANLQKKEVQSLGQSYSYDWGNNVLNGIAYRQETNTFLLTGKKWDFMFEVALTD</sequence>
<dbReference type="EMBL" id="RRYP01012649">
    <property type="protein sequence ID" value="TNV76972.1"/>
    <property type="molecule type" value="Genomic_DNA"/>
</dbReference>
<comment type="caution">
    <text evidence="2">The sequence shown here is derived from an EMBL/GenBank/DDBJ whole genome shotgun (WGS) entry which is preliminary data.</text>
</comment>
<evidence type="ECO:0000256" key="1">
    <source>
        <dbReference type="SAM" id="Phobius"/>
    </source>
</evidence>
<organism evidence="2 3">
    <name type="scientific">Halteria grandinella</name>
    <dbReference type="NCBI Taxonomy" id="5974"/>
    <lineage>
        <taxon>Eukaryota</taxon>
        <taxon>Sar</taxon>
        <taxon>Alveolata</taxon>
        <taxon>Ciliophora</taxon>
        <taxon>Intramacronucleata</taxon>
        <taxon>Spirotrichea</taxon>
        <taxon>Stichotrichia</taxon>
        <taxon>Sporadotrichida</taxon>
        <taxon>Halteriidae</taxon>
        <taxon>Halteria</taxon>
    </lineage>
</organism>
<dbReference type="InterPro" id="IPR007788">
    <property type="entry name" value="QCT"/>
</dbReference>
<evidence type="ECO:0000313" key="2">
    <source>
        <dbReference type="EMBL" id="TNV76972.1"/>
    </source>
</evidence>
<name>A0A8J8NK44_HALGN</name>
<feature type="transmembrane region" description="Helical" evidence="1">
    <location>
        <begin position="6"/>
        <end position="26"/>
    </location>
</feature>
<gene>
    <name evidence="2" type="ORF">FGO68_gene15201</name>
</gene>
<dbReference type="GO" id="GO:0016603">
    <property type="term" value="F:glutaminyl-peptide cyclotransferase activity"/>
    <property type="evidence" value="ECO:0007669"/>
    <property type="project" value="InterPro"/>
</dbReference>
<dbReference type="SUPFAM" id="SSF50969">
    <property type="entry name" value="YVTN repeat-like/Quinoprotein amine dehydrogenase"/>
    <property type="match status" value="1"/>
</dbReference>
<protein>
    <recommendedName>
        <fullName evidence="4">Glutamine cyclotransferase</fullName>
    </recommendedName>
</protein>